<dbReference type="EMBL" id="AP012050">
    <property type="protein sequence ID" value="BAM48249.1"/>
    <property type="molecule type" value="Genomic_DNA"/>
</dbReference>
<protein>
    <recommendedName>
        <fullName evidence="4">DUF624 domain-containing protein</fullName>
    </recommendedName>
</protein>
<dbReference type="AlphaFoldDB" id="K0J0B4"/>
<keyword evidence="1" id="KW-0472">Membrane</keyword>
<dbReference type="HOGENOM" id="CLU_081578_4_0_9"/>
<evidence type="ECO:0000313" key="2">
    <source>
        <dbReference type="EMBL" id="BAM48249.1"/>
    </source>
</evidence>
<name>K0J0B4_AMPXN</name>
<dbReference type="STRING" id="698758.AXY_21170"/>
<evidence type="ECO:0000313" key="3">
    <source>
        <dbReference type="Proteomes" id="UP000006294"/>
    </source>
</evidence>
<dbReference type="KEGG" id="axl:AXY_21170"/>
<feature type="transmembrane region" description="Helical" evidence="1">
    <location>
        <begin position="138"/>
        <end position="159"/>
    </location>
</feature>
<feature type="transmembrane region" description="Helical" evidence="1">
    <location>
        <begin position="69"/>
        <end position="94"/>
    </location>
</feature>
<dbReference type="Proteomes" id="UP000006294">
    <property type="component" value="Chromosome"/>
</dbReference>
<evidence type="ECO:0008006" key="4">
    <source>
        <dbReference type="Google" id="ProtNLM"/>
    </source>
</evidence>
<evidence type="ECO:0000256" key="1">
    <source>
        <dbReference type="SAM" id="Phobius"/>
    </source>
</evidence>
<proteinExistence type="predicted"/>
<feature type="transmembrane region" description="Helical" evidence="1">
    <location>
        <begin position="40"/>
        <end position="63"/>
    </location>
</feature>
<reference evidence="2 3" key="1">
    <citation type="submission" date="2011-01" db="EMBL/GenBank/DDBJ databases">
        <title>Whole genome sequence of Amphibacillus xylinus NBRC 15112.</title>
        <authorList>
            <person name="Nakazawa H."/>
            <person name="Katano Y."/>
            <person name="Nakamura S."/>
            <person name="Sasagawa M."/>
            <person name="Fukada J."/>
            <person name="Arai T."/>
            <person name="Sasakura N."/>
            <person name="Mochizuki D."/>
            <person name="Hosoyama A."/>
            <person name="Harada K."/>
            <person name="Horikawa H."/>
            <person name="Kato Y."/>
            <person name="Harada T."/>
            <person name="Sasaki K."/>
            <person name="Sekiguchi M."/>
            <person name="Hodoyama M."/>
            <person name="Nishiko R."/>
            <person name="Narita H."/>
            <person name="Hanamaki A."/>
            <person name="Hata C."/>
            <person name="Konno Y."/>
            <person name="Niimura Y."/>
            <person name="Yamazaki S."/>
            <person name="Fujita N."/>
        </authorList>
    </citation>
    <scope>NUCLEOTIDE SEQUENCE [LARGE SCALE GENOMIC DNA]</scope>
    <source>
        <strain evidence="3">ATCC 51415 / DSM 6626 / JCM 7361 / LMG 17667 / NBRC 15112 / Ep01</strain>
    </source>
</reference>
<keyword evidence="1" id="KW-0812">Transmembrane</keyword>
<keyword evidence="3" id="KW-1185">Reference proteome</keyword>
<gene>
    <name evidence="2" type="ordered locus">AXY_21170</name>
</gene>
<dbReference type="Pfam" id="PF04854">
    <property type="entry name" value="DUF624"/>
    <property type="match status" value="1"/>
</dbReference>
<keyword evidence="1" id="KW-1133">Transmembrane helix</keyword>
<organism evidence="2 3">
    <name type="scientific">Amphibacillus xylanus (strain ATCC 51415 / DSM 6626 / JCM 7361 / LMG 17667 / NBRC 15112 / Ep01)</name>
    <dbReference type="NCBI Taxonomy" id="698758"/>
    <lineage>
        <taxon>Bacteria</taxon>
        <taxon>Bacillati</taxon>
        <taxon>Bacillota</taxon>
        <taxon>Bacilli</taxon>
        <taxon>Bacillales</taxon>
        <taxon>Bacillaceae</taxon>
        <taxon>Amphibacillus</taxon>
    </lineage>
</organism>
<accession>K0J0B4</accession>
<feature type="transmembrane region" description="Helical" evidence="1">
    <location>
        <begin position="106"/>
        <end position="132"/>
    </location>
</feature>
<dbReference type="eggNOG" id="COG5578">
    <property type="taxonomic scope" value="Bacteria"/>
</dbReference>
<sequence>MPATVALFAVIRQWIKGEKDLRLISLFWRYYKADFFRANLIWLIYLAVFYVIYVNYMFVEFYYAEDIHFYIYSVIFVAFIVIFMSFVNVFSIMAHYKMKTIQYIKVALGMVFSKPLHTIIQIIWLLVYYIVFIELPKVFLVLGVSVIAFVLLGTNYRIFIKYDQK</sequence>
<dbReference type="InterPro" id="IPR006938">
    <property type="entry name" value="DUF624"/>
</dbReference>